<comment type="caution">
    <text evidence="6">The sequence shown here is derived from an EMBL/GenBank/DDBJ whole genome shotgun (WGS) entry which is preliminary data.</text>
</comment>
<dbReference type="PRINTS" id="PR00455">
    <property type="entry name" value="HTHTETR"/>
</dbReference>
<dbReference type="SUPFAM" id="SSF48498">
    <property type="entry name" value="Tetracyclin repressor-like, C-terminal domain"/>
    <property type="match status" value="1"/>
</dbReference>
<reference evidence="6 7" key="1">
    <citation type="submission" date="2019-03" db="EMBL/GenBank/DDBJ databases">
        <title>Seongchinamella monodicae gen. nov., sp. nov., a novel member of the Gammaproteobacteria isolated from a tidal mudflat of beach.</title>
        <authorList>
            <person name="Yang H.G."/>
            <person name="Kang J.W."/>
            <person name="Lee S.D."/>
        </authorList>
    </citation>
    <scope>NUCLEOTIDE SEQUENCE [LARGE SCALE GENOMIC DNA]</scope>
    <source>
        <strain evidence="6 7">GH4-78</strain>
    </source>
</reference>
<evidence type="ECO:0000256" key="1">
    <source>
        <dbReference type="ARBA" id="ARBA00023015"/>
    </source>
</evidence>
<name>A0A4R5LS65_9GAMM</name>
<dbReference type="Proteomes" id="UP000295554">
    <property type="component" value="Unassembled WGS sequence"/>
</dbReference>
<evidence type="ECO:0000313" key="7">
    <source>
        <dbReference type="Proteomes" id="UP000295554"/>
    </source>
</evidence>
<dbReference type="GO" id="GO:0003700">
    <property type="term" value="F:DNA-binding transcription factor activity"/>
    <property type="evidence" value="ECO:0007669"/>
    <property type="project" value="TreeGrafter"/>
</dbReference>
<dbReference type="GO" id="GO:0000976">
    <property type="term" value="F:transcription cis-regulatory region binding"/>
    <property type="evidence" value="ECO:0007669"/>
    <property type="project" value="TreeGrafter"/>
</dbReference>
<protein>
    <submittedName>
        <fullName evidence="6">TetR/AcrR family transcriptional regulator</fullName>
    </submittedName>
</protein>
<evidence type="ECO:0000256" key="4">
    <source>
        <dbReference type="PROSITE-ProRule" id="PRU00335"/>
    </source>
</evidence>
<dbReference type="AlphaFoldDB" id="A0A4R5LS65"/>
<dbReference type="RefSeq" id="WP_133212004.1">
    <property type="nucleotide sequence ID" value="NZ_SMSE01000002.1"/>
</dbReference>
<evidence type="ECO:0000313" key="6">
    <source>
        <dbReference type="EMBL" id="TDG13739.1"/>
    </source>
</evidence>
<keyword evidence="3" id="KW-0804">Transcription</keyword>
<dbReference type="Gene3D" id="1.10.357.10">
    <property type="entry name" value="Tetracycline Repressor, domain 2"/>
    <property type="match status" value="1"/>
</dbReference>
<dbReference type="InterPro" id="IPR009057">
    <property type="entry name" value="Homeodomain-like_sf"/>
</dbReference>
<dbReference type="PROSITE" id="PS50977">
    <property type="entry name" value="HTH_TETR_2"/>
    <property type="match status" value="1"/>
</dbReference>
<proteinExistence type="predicted"/>
<gene>
    <name evidence="6" type="ORF">E2F43_09485</name>
</gene>
<feature type="domain" description="HTH tetR-type" evidence="5">
    <location>
        <begin position="8"/>
        <end position="68"/>
    </location>
</feature>
<keyword evidence="1" id="KW-0805">Transcription regulation</keyword>
<sequence>MSRNYHHGDLRNALIVAAAELIEEAGCPDFAISDAAKRAGVSAAAPYRHFKDRDDLLNAVADLCFIGLAENVLQTRDRHEMGTRECIIALGLTYLQYVSDRPAFYQLMWNEQEHLPDEHSDNASRPGFSIFLEAVQAWCERQHFSGVDALDLAVKMWALAHGLAVLNINGKLAVFLPEADVYDMLSSSAHTFLDGVERSHQQQ</sequence>
<dbReference type="SUPFAM" id="SSF46689">
    <property type="entry name" value="Homeodomain-like"/>
    <property type="match status" value="1"/>
</dbReference>
<accession>A0A4R5LS65</accession>
<dbReference type="OrthoDB" id="5293556at2"/>
<evidence type="ECO:0000259" key="5">
    <source>
        <dbReference type="PROSITE" id="PS50977"/>
    </source>
</evidence>
<dbReference type="InterPro" id="IPR025996">
    <property type="entry name" value="MT1864/Rv1816-like_C"/>
</dbReference>
<dbReference type="PANTHER" id="PTHR30055:SF220">
    <property type="entry name" value="TETR-FAMILY REGULATORY PROTEIN"/>
    <property type="match status" value="1"/>
</dbReference>
<dbReference type="PANTHER" id="PTHR30055">
    <property type="entry name" value="HTH-TYPE TRANSCRIPTIONAL REGULATOR RUTR"/>
    <property type="match status" value="1"/>
</dbReference>
<dbReference type="InterPro" id="IPR050109">
    <property type="entry name" value="HTH-type_TetR-like_transc_reg"/>
</dbReference>
<evidence type="ECO:0000256" key="3">
    <source>
        <dbReference type="ARBA" id="ARBA00023163"/>
    </source>
</evidence>
<organism evidence="6 7">
    <name type="scientific">Seongchinamella unica</name>
    <dbReference type="NCBI Taxonomy" id="2547392"/>
    <lineage>
        <taxon>Bacteria</taxon>
        <taxon>Pseudomonadati</taxon>
        <taxon>Pseudomonadota</taxon>
        <taxon>Gammaproteobacteria</taxon>
        <taxon>Cellvibrionales</taxon>
        <taxon>Halieaceae</taxon>
        <taxon>Seongchinamella</taxon>
    </lineage>
</organism>
<dbReference type="InterPro" id="IPR036271">
    <property type="entry name" value="Tet_transcr_reg_TetR-rel_C_sf"/>
</dbReference>
<dbReference type="InterPro" id="IPR001647">
    <property type="entry name" value="HTH_TetR"/>
</dbReference>
<dbReference type="EMBL" id="SMSE01000002">
    <property type="protein sequence ID" value="TDG13739.1"/>
    <property type="molecule type" value="Genomic_DNA"/>
</dbReference>
<dbReference type="Pfam" id="PF13305">
    <property type="entry name" value="TetR_C_33"/>
    <property type="match status" value="1"/>
</dbReference>
<dbReference type="Pfam" id="PF00440">
    <property type="entry name" value="TetR_N"/>
    <property type="match status" value="1"/>
</dbReference>
<feature type="DNA-binding region" description="H-T-H motif" evidence="4">
    <location>
        <begin position="31"/>
        <end position="50"/>
    </location>
</feature>
<evidence type="ECO:0000256" key="2">
    <source>
        <dbReference type="ARBA" id="ARBA00023125"/>
    </source>
</evidence>
<keyword evidence="7" id="KW-1185">Reference proteome</keyword>
<keyword evidence="2 4" id="KW-0238">DNA-binding</keyword>